<feature type="transmembrane region" description="Helical" evidence="1">
    <location>
        <begin position="108"/>
        <end position="128"/>
    </location>
</feature>
<feature type="transmembrane region" description="Helical" evidence="1">
    <location>
        <begin position="46"/>
        <end position="68"/>
    </location>
</feature>
<keyword evidence="1" id="KW-0472">Membrane</keyword>
<dbReference type="RefSeq" id="WP_336404152.1">
    <property type="nucleotide sequence ID" value="NZ_JBAPLU010000008.1"/>
</dbReference>
<evidence type="ECO:0000313" key="2">
    <source>
        <dbReference type="EMBL" id="MEI4272015.1"/>
    </source>
</evidence>
<gene>
    <name evidence="2" type="ORF">TEK04_09795</name>
</gene>
<dbReference type="Proteomes" id="UP001361570">
    <property type="component" value="Unassembled WGS sequence"/>
</dbReference>
<reference evidence="2 3" key="1">
    <citation type="submission" date="2024-03" db="EMBL/GenBank/DDBJ databases">
        <title>Draft genome sequence of Klenkia sp. LSe6-5.</title>
        <authorList>
            <person name="Duangmal K."/>
            <person name="Chantavorakit T."/>
        </authorList>
    </citation>
    <scope>NUCLEOTIDE SEQUENCE [LARGE SCALE GENOMIC DNA]</scope>
    <source>
        <strain evidence="2 3">LSe6-5</strain>
    </source>
</reference>
<proteinExistence type="predicted"/>
<keyword evidence="1" id="KW-1133">Transmembrane helix</keyword>
<keyword evidence="1" id="KW-0812">Transmembrane</keyword>
<name>A0ABU8DT41_9ACTN</name>
<dbReference type="EMBL" id="JBAPLU010000008">
    <property type="protein sequence ID" value="MEI4272015.1"/>
    <property type="molecule type" value="Genomic_DNA"/>
</dbReference>
<evidence type="ECO:0000256" key="1">
    <source>
        <dbReference type="SAM" id="Phobius"/>
    </source>
</evidence>
<feature type="transmembrane region" description="Helical" evidence="1">
    <location>
        <begin position="80"/>
        <end position="101"/>
    </location>
</feature>
<accession>A0ABU8DT41</accession>
<organism evidence="2 3">
    <name type="scientific">Klenkia sesuvii</name>
    <dbReference type="NCBI Taxonomy" id="3103137"/>
    <lineage>
        <taxon>Bacteria</taxon>
        <taxon>Bacillati</taxon>
        <taxon>Actinomycetota</taxon>
        <taxon>Actinomycetes</taxon>
        <taxon>Geodermatophilales</taxon>
        <taxon>Geodermatophilaceae</taxon>
        <taxon>Klenkia</taxon>
    </lineage>
</organism>
<evidence type="ECO:0000313" key="3">
    <source>
        <dbReference type="Proteomes" id="UP001361570"/>
    </source>
</evidence>
<feature type="transmembrane region" description="Helical" evidence="1">
    <location>
        <begin position="134"/>
        <end position="152"/>
    </location>
</feature>
<protein>
    <recommendedName>
        <fullName evidence="4">Integral membrane protein</fullName>
    </recommendedName>
</protein>
<comment type="caution">
    <text evidence="2">The sequence shown here is derived from an EMBL/GenBank/DDBJ whole genome shotgun (WGS) entry which is preliminary data.</text>
</comment>
<evidence type="ECO:0008006" key="4">
    <source>
        <dbReference type="Google" id="ProtNLM"/>
    </source>
</evidence>
<sequence length="162" mass="16325">MAARSQGSTGGSGGRRWTERLLGGAAREPAARPARPSAAAPRSVRLAALLVALEALALVGVAVVLGWLTVTSTADDVGRAVAEVVYVLLGAAALGACAVGLRRVAGWAQGPVVVLQVLLGLLGYVTAFEGGQPLLGLPVLACVAGVCWFLATPEARLAYSGR</sequence>
<keyword evidence="3" id="KW-1185">Reference proteome</keyword>